<sequence>MSQTVPPFAELLARCHHSAIHLETRDTYGVSNEDEDFAAWRADHRHSPENRDEWWNDFHSTIAEAVGRGVVEELAPSFMSEFDRELERQAAWSAAAEDRLFWGGDVVGGWYLRGARFASVQVVACSPNRIRPTIPCPMR</sequence>
<evidence type="ECO:0000313" key="3">
    <source>
        <dbReference type="Proteomes" id="UP001500033"/>
    </source>
</evidence>
<keyword evidence="3" id="KW-1185">Reference proteome</keyword>
<dbReference type="Pfam" id="PF21806">
    <property type="entry name" value="DUF6879"/>
    <property type="match status" value="1"/>
</dbReference>
<reference evidence="2 3" key="1">
    <citation type="journal article" date="2019" name="Int. J. Syst. Evol. Microbiol.">
        <title>The Global Catalogue of Microorganisms (GCM) 10K type strain sequencing project: providing services to taxonomists for standard genome sequencing and annotation.</title>
        <authorList>
            <consortium name="The Broad Institute Genomics Platform"/>
            <consortium name="The Broad Institute Genome Sequencing Center for Infectious Disease"/>
            <person name="Wu L."/>
            <person name="Ma J."/>
        </authorList>
    </citation>
    <scope>NUCLEOTIDE SEQUENCE [LARGE SCALE GENOMIC DNA]</scope>
    <source>
        <strain evidence="2 3">JCM 11445</strain>
    </source>
</reference>
<gene>
    <name evidence="2" type="ORF">GCM10009576_059600</name>
</gene>
<organism evidence="2 3">
    <name type="scientific">Streptomyces rhizosphaericus</name>
    <dbReference type="NCBI Taxonomy" id="114699"/>
    <lineage>
        <taxon>Bacteria</taxon>
        <taxon>Bacillati</taxon>
        <taxon>Actinomycetota</taxon>
        <taxon>Actinomycetes</taxon>
        <taxon>Kitasatosporales</taxon>
        <taxon>Streptomycetaceae</taxon>
        <taxon>Streptomyces</taxon>
        <taxon>Streptomyces violaceusniger group</taxon>
    </lineage>
</organism>
<evidence type="ECO:0000313" key="2">
    <source>
        <dbReference type="EMBL" id="GAA0988197.1"/>
    </source>
</evidence>
<proteinExistence type="predicted"/>
<evidence type="ECO:0000259" key="1">
    <source>
        <dbReference type="Pfam" id="PF21806"/>
    </source>
</evidence>
<protein>
    <recommendedName>
        <fullName evidence="1">DUF6879 domain-containing protein</fullName>
    </recommendedName>
</protein>
<dbReference type="InterPro" id="IPR049244">
    <property type="entry name" value="DUF6879"/>
</dbReference>
<accession>A0ABN1SG35</accession>
<feature type="domain" description="DUF6879" evidence="1">
    <location>
        <begin position="8"/>
        <end position="70"/>
    </location>
</feature>
<name>A0ABN1SG35_9ACTN</name>
<comment type="caution">
    <text evidence="2">The sequence shown here is derived from an EMBL/GenBank/DDBJ whole genome shotgun (WGS) entry which is preliminary data.</text>
</comment>
<dbReference type="EMBL" id="BAAAIE010000042">
    <property type="protein sequence ID" value="GAA0988197.1"/>
    <property type="molecule type" value="Genomic_DNA"/>
</dbReference>
<dbReference type="Proteomes" id="UP001500033">
    <property type="component" value="Unassembled WGS sequence"/>
</dbReference>